<dbReference type="GeneID" id="20350396"/>
<dbReference type="OrthoDB" id="2152248at2759"/>
<gene>
    <name evidence="2" type="primary">20350396</name>
    <name evidence="1" type="ORF">GGTG_09938</name>
</gene>
<evidence type="ECO:0008006" key="4">
    <source>
        <dbReference type="Google" id="ProtNLM"/>
    </source>
</evidence>
<dbReference type="AlphaFoldDB" id="J3P8V4"/>
<dbReference type="Gene3D" id="3.40.50.1820">
    <property type="entry name" value="alpha/beta hydrolase"/>
    <property type="match status" value="1"/>
</dbReference>
<reference evidence="2" key="4">
    <citation type="journal article" date="2015" name="G3 (Bethesda)">
        <title>Genome sequences of three phytopathogenic species of the Magnaporthaceae family of fungi.</title>
        <authorList>
            <person name="Okagaki L.H."/>
            <person name="Nunes C.C."/>
            <person name="Sailsbery J."/>
            <person name="Clay B."/>
            <person name="Brown D."/>
            <person name="John T."/>
            <person name="Oh Y."/>
            <person name="Young N."/>
            <person name="Fitzgerald M."/>
            <person name="Haas B.J."/>
            <person name="Zeng Q."/>
            <person name="Young S."/>
            <person name="Adiconis X."/>
            <person name="Fan L."/>
            <person name="Levin J.Z."/>
            <person name="Mitchell T.K."/>
            <person name="Okubara P.A."/>
            <person name="Farman M.L."/>
            <person name="Kohn L.M."/>
            <person name="Birren B."/>
            <person name="Ma L.-J."/>
            <person name="Dean R.A."/>
        </authorList>
    </citation>
    <scope>NUCLEOTIDE SEQUENCE</scope>
    <source>
        <strain evidence="2">R3-111a-1</strain>
    </source>
</reference>
<dbReference type="eggNOG" id="ENOG502S342">
    <property type="taxonomic scope" value="Eukaryota"/>
</dbReference>
<dbReference type="EMBL" id="GL385399">
    <property type="protein sequence ID" value="EJT73088.1"/>
    <property type="molecule type" value="Genomic_DNA"/>
</dbReference>
<proteinExistence type="predicted"/>
<dbReference type="PANTHER" id="PTHR47381">
    <property type="entry name" value="ALPHA/BETA-HYDROLASES SUPERFAMILY PROTEIN"/>
    <property type="match status" value="1"/>
</dbReference>
<organism evidence="1">
    <name type="scientific">Gaeumannomyces tritici (strain R3-111a-1)</name>
    <name type="common">Wheat and barley take-all root rot fungus</name>
    <name type="synonym">Gaeumannomyces graminis var. tritici</name>
    <dbReference type="NCBI Taxonomy" id="644352"/>
    <lineage>
        <taxon>Eukaryota</taxon>
        <taxon>Fungi</taxon>
        <taxon>Dikarya</taxon>
        <taxon>Ascomycota</taxon>
        <taxon>Pezizomycotina</taxon>
        <taxon>Sordariomycetes</taxon>
        <taxon>Sordariomycetidae</taxon>
        <taxon>Magnaporthales</taxon>
        <taxon>Magnaporthaceae</taxon>
        <taxon>Gaeumannomyces</taxon>
    </lineage>
</organism>
<dbReference type="EnsemblFungi" id="EJT73088">
    <property type="protein sequence ID" value="EJT73088"/>
    <property type="gene ID" value="GGTG_09938"/>
</dbReference>
<dbReference type="HOGENOM" id="CLU_048444_1_0_1"/>
<dbReference type="Proteomes" id="UP000006039">
    <property type="component" value="Unassembled WGS sequence"/>
</dbReference>
<dbReference type="STRING" id="644352.J3P8V4"/>
<reference evidence="1" key="2">
    <citation type="submission" date="2010-07" db="EMBL/GenBank/DDBJ databases">
        <authorList>
            <consortium name="The Broad Institute Genome Sequencing Platform"/>
            <consortium name="Broad Institute Genome Sequencing Center for Infectious Disease"/>
            <person name="Ma L.-J."/>
            <person name="Dead R."/>
            <person name="Young S."/>
            <person name="Zeng Q."/>
            <person name="Koehrsen M."/>
            <person name="Alvarado L."/>
            <person name="Berlin A."/>
            <person name="Chapman S.B."/>
            <person name="Chen Z."/>
            <person name="Freedman E."/>
            <person name="Gellesch M."/>
            <person name="Goldberg J."/>
            <person name="Griggs A."/>
            <person name="Gujja S."/>
            <person name="Heilman E.R."/>
            <person name="Heiman D."/>
            <person name="Hepburn T."/>
            <person name="Howarth C."/>
            <person name="Jen D."/>
            <person name="Larson L."/>
            <person name="Mehta T."/>
            <person name="Neiman D."/>
            <person name="Pearson M."/>
            <person name="Roberts A."/>
            <person name="Saif S."/>
            <person name="Shea T."/>
            <person name="Shenoy N."/>
            <person name="Sisk P."/>
            <person name="Stolte C."/>
            <person name="Sykes S."/>
            <person name="Walk T."/>
            <person name="White J."/>
            <person name="Yandava C."/>
            <person name="Haas B."/>
            <person name="Nusbaum C."/>
            <person name="Birren B."/>
        </authorList>
    </citation>
    <scope>NUCLEOTIDE SEQUENCE</scope>
    <source>
        <strain evidence="1">R3-111a-1</strain>
    </source>
</reference>
<keyword evidence="3" id="KW-1185">Reference proteome</keyword>
<dbReference type="InterPro" id="IPR029058">
    <property type="entry name" value="AB_hydrolase_fold"/>
</dbReference>
<reference evidence="2" key="5">
    <citation type="submission" date="2018-04" db="UniProtKB">
        <authorList>
            <consortium name="EnsemblFungi"/>
        </authorList>
    </citation>
    <scope>IDENTIFICATION</scope>
    <source>
        <strain evidence="2">R3-111a-1</strain>
    </source>
</reference>
<reference evidence="1" key="3">
    <citation type="submission" date="2010-09" db="EMBL/GenBank/DDBJ databases">
        <title>Annotation of Gaeumannomyces graminis var. tritici R3-111a-1.</title>
        <authorList>
            <consortium name="The Broad Institute Genome Sequencing Platform"/>
            <person name="Ma L.-J."/>
            <person name="Dead R."/>
            <person name="Young S.K."/>
            <person name="Zeng Q."/>
            <person name="Gargeya S."/>
            <person name="Fitzgerald M."/>
            <person name="Haas B."/>
            <person name="Abouelleil A."/>
            <person name="Alvarado L."/>
            <person name="Arachchi H.M."/>
            <person name="Berlin A."/>
            <person name="Brown A."/>
            <person name="Chapman S.B."/>
            <person name="Chen Z."/>
            <person name="Dunbar C."/>
            <person name="Freedman E."/>
            <person name="Gearin G."/>
            <person name="Gellesch M."/>
            <person name="Goldberg J."/>
            <person name="Griggs A."/>
            <person name="Gujja S."/>
            <person name="Heiman D."/>
            <person name="Howarth C."/>
            <person name="Larson L."/>
            <person name="Lui A."/>
            <person name="MacDonald P.J.P."/>
            <person name="Mehta T."/>
            <person name="Montmayeur A."/>
            <person name="Murphy C."/>
            <person name="Neiman D."/>
            <person name="Pearson M."/>
            <person name="Priest M."/>
            <person name="Roberts A."/>
            <person name="Saif S."/>
            <person name="Shea T."/>
            <person name="Shenoy N."/>
            <person name="Sisk P."/>
            <person name="Stolte C."/>
            <person name="Sykes S."/>
            <person name="Yandava C."/>
            <person name="Wortman J."/>
            <person name="Nusbaum C."/>
            <person name="Birren B."/>
        </authorList>
    </citation>
    <scope>NUCLEOTIDE SEQUENCE</scope>
    <source>
        <strain evidence="1">R3-111a-1</strain>
    </source>
</reference>
<dbReference type="PANTHER" id="PTHR47381:SF3">
    <property type="entry name" value="ALPHA_BETA-HYDROLASES SUPERFAMILY PROTEIN"/>
    <property type="match status" value="1"/>
</dbReference>
<evidence type="ECO:0000313" key="3">
    <source>
        <dbReference type="Proteomes" id="UP000006039"/>
    </source>
</evidence>
<evidence type="ECO:0000313" key="2">
    <source>
        <dbReference type="EnsemblFungi" id="EJT73088"/>
    </source>
</evidence>
<reference evidence="3" key="1">
    <citation type="submission" date="2010-07" db="EMBL/GenBank/DDBJ databases">
        <title>The genome sequence of Gaeumannomyces graminis var. tritici strain R3-111a-1.</title>
        <authorList>
            <consortium name="The Broad Institute Genome Sequencing Platform"/>
            <person name="Ma L.-J."/>
            <person name="Dead R."/>
            <person name="Young S."/>
            <person name="Zeng Q."/>
            <person name="Koehrsen M."/>
            <person name="Alvarado L."/>
            <person name="Berlin A."/>
            <person name="Chapman S.B."/>
            <person name="Chen Z."/>
            <person name="Freedman E."/>
            <person name="Gellesch M."/>
            <person name="Goldberg J."/>
            <person name="Griggs A."/>
            <person name="Gujja S."/>
            <person name="Heilman E.R."/>
            <person name="Heiman D."/>
            <person name="Hepburn T."/>
            <person name="Howarth C."/>
            <person name="Jen D."/>
            <person name="Larson L."/>
            <person name="Mehta T."/>
            <person name="Neiman D."/>
            <person name="Pearson M."/>
            <person name="Roberts A."/>
            <person name="Saif S."/>
            <person name="Shea T."/>
            <person name="Shenoy N."/>
            <person name="Sisk P."/>
            <person name="Stolte C."/>
            <person name="Sykes S."/>
            <person name="Walk T."/>
            <person name="White J."/>
            <person name="Yandava C."/>
            <person name="Haas B."/>
            <person name="Nusbaum C."/>
            <person name="Birren B."/>
        </authorList>
    </citation>
    <scope>NUCLEOTIDE SEQUENCE [LARGE SCALE GENOMIC DNA]</scope>
    <source>
        <strain evidence="3">R3-111a-1</strain>
    </source>
</reference>
<name>J3P8V4_GAET3</name>
<dbReference type="SUPFAM" id="SSF53474">
    <property type="entry name" value="alpha/beta-Hydrolases"/>
    <property type="match status" value="1"/>
</dbReference>
<evidence type="ECO:0000313" key="1">
    <source>
        <dbReference type="EMBL" id="EJT73088.1"/>
    </source>
</evidence>
<dbReference type="VEuPathDB" id="FungiDB:GGTG_09938"/>
<dbReference type="RefSeq" id="XP_009226062.1">
    <property type="nucleotide sequence ID" value="XM_009227798.1"/>
</dbReference>
<protein>
    <recommendedName>
        <fullName evidence="4">AB hydrolase-1 domain-containing protein</fullName>
    </recommendedName>
</protein>
<sequence length="342" mass="36919">MKSSLPPAPPIAAATRHVAGHTLTVYGLDELSSTASRVTILWLLHGRLCTTADMADVAARSVAAFRDHPRSAERGLLAIALDQRNHSARQVSPLANESWAQGNAAHAQDMFALVAGSVVDVGLLIDLLQGSLFPEKPDAFIDSHYVLGVSLGGHGTWQLLFADERVRVGVSIIGCPDYMYLMSDRAKKLKLATASAADNGASFLGSKDFPPDLVRACRKFDPKGLIFGTQEPTWPLPPDGESQARQFLASRLRGKKILNCYGGADRLVPYRCSEPFLNFFRKACDQWAPELDVSFDSREYPEAGHEFADDMVLDAVKFIVHAAAAEAGSSISKAGGVNVSRI</sequence>
<accession>J3P8V4</accession>